<comment type="caution">
    <text evidence="2">The sequence shown here is derived from an EMBL/GenBank/DDBJ whole genome shotgun (WGS) entry which is preliminary data.</text>
</comment>
<protein>
    <submittedName>
        <fullName evidence="2">L-amino acid N-acyltransferase YncA</fullName>
    </submittedName>
</protein>
<gene>
    <name evidence="2" type="ORF">J2Y69_002809</name>
</gene>
<accession>A0ABU1SF18</accession>
<feature type="region of interest" description="Disordered" evidence="1">
    <location>
        <begin position="53"/>
        <end position="74"/>
    </location>
</feature>
<evidence type="ECO:0000256" key="1">
    <source>
        <dbReference type="SAM" id="MobiDB-lite"/>
    </source>
</evidence>
<proteinExistence type="predicted"/>
<keyword evidence="3" id="KW-1185">Reference proteome</keyword>
<feature type="compositionally biased region" description="Low complexity" evidence="1">
    <location>
        <begin position="60"/>
        <end position="74"/>
    </location>
</feature>
<name>A0ABU1SF18_9MICO</name>
<dbReference type="Gene3D" id="3.40.630.30">
    <property type="match status" value="1"/>
</dbReference>
<dbReference type="EMBL" id="JAVDUM010000013">
    <property type="protein sequence ID" value="MDR6868195.1"/>
    <property type="molecule type" value="Genomic_DNA"/>
</dbReference>
<evidence type="ECO:0000313" key="3">
    <source>
        <dbReference type="Proteomes" id="UP001259347"/>
    </source>
</evidence>
<reference evidence="2 3" key="1">
    <citation type="submission" date="2023-07" db="EMBL/GenBank/DDBJ databases">
        <title>Sorghum-associated microbial communities from plants grown in Nebraska, USA.</title>
        <authorList>
            <person name="Schachtman D."/>
        </authorList>
    </citation>
    <scope>NUCLEOTIDE SEQUENCE [LARGE SCALE GENOMIC DNA]</scope>
    <source>
        <strain evidence="2 3">2980</strain>
    </source>
</reference>
<organism evidence="2 3">
    <name type="scientific">Microbacterium resistens</name>
    <dbReference type="NCBI Taxonomy" id="156977"/>
    <lineage>
        <taxon>Bacteria</taxon>
        <taxon>Bacillati</taxon>
        <taxon>Actinomycetota</taxon>
        <taxon>Actinomycetes</taxon>
        <taxon>Micrococcales</taxon>
        <taxon>Microbacteriaceae</taxon>
        <taxon>Microbacterium</taxon>
    </lineage>
</organism>
<sequence length="74" mass="7867">MTQIRAMVPADWARVKEIFVAGIAGGDATFETTAPTWEQFDAGRIRAPLLVATDAKGSGRRSPSSTRTTSAARS</sequence>
<dbReference type="Proteomes" id="UP001259347">
    <property type="component" value="Unassembled WGS sequence"/>
</dbReference>
<evidence type="ECO:0000313" key="2">
    <source>
        <dbReference type="EMBL" id="MDR6868195.1"/>
    </source>
</evidence>